<reference evidence="1" key="1">
    <citation type="journal article" date="2012" name="Nature">
        <title>The tomato genome sequence provides insights into fleshy fruit evolution.</title>
        <authorList>
            <consortium name="Tomato Genome Consortium"/>
        </authorList>
    </citation>
    <scope>NUCLEOTIDE SEQUENCE [LARGE SCALE GENOMIC DNA]</scope>
    <source>
        <strain evidence="1">cv. Heinz 1706</strain>
    </source>
</reference>
<dbReference type="InParanoid" id="A0A494GA71"/>
<reference evidence="1" key="2">
    <citation type="submission" date="2019-04" db="UniProtKB">
        <authorList>
            <consortium name="EnsemblPlants"/>
        </authorList>
    </citation>
    <scope>IDENTIFICATION</scope>
    <source>
        <strain evidence="1">cv. Heinz 1706</strain>
    </source>
</reference>
<dbReference type="AlphaFoldDB" id="A0A494GA71"/>
<dbReference type="EnsemblPlants" id="Solyc00g240580.2.1">
    <property type="protein sequence ID" value="Solyc00g240580.2.1.1.CDS"/>
    <property type="gene ID" value="Solyc00g240580.2"/>
</dbReference>
<proteinExistence type="predicted"/>
<dbReference type="Proteomes" id="UP000004994">
    <property type="component" value="Unassembled WGS sequence"/>
</dbReference>
<keyword evidence="2" id="KW-1185">Reference proteome</keyword>
<name>A0A494GA71_SOLLC</name>
<dbReference type="PaxDb" id="4081-Solyc00g240580.1.1"/>
<dbReference type="Gramene" id="Solyc00g240580.2.1">
    <property type="protein sequence ID" value="Solyc00g240580.2.1.1.CDS"/>
    <property type="gene ID" value="Solyc00g240580.2"/>
</dbReference>
<sequence length="50" mass="5719">MGTTNINKQPPLSKRTWKSIIHNILLCDSSNTYQTTLMMNCITIETLVHI</sequence>
<organism evidence="1">
    <name type="scientific">Solanum lycopersicum</name>
    <name type="common">Tomato</name>
    <name type="synonym">Lycopersicon esculentum</name>
    <dbReference type="NCBI Taxonomy" id="4081"/>
    <lineage>
        <taxon>Eukaryota</taxon>
        <taxon>Viridiplantae</taxon>
        <taxon>Streptophyta</taxon>
        <taxon>Embryophyta</taxon>
        <taxon>Tracheophyta</taxon>
        <taxon>Spermatophyta</taxon>
        <taxon>Magnoliopsida</taxon>
        <taxon>eudicotyledons</taxon>
        <taxon>Gunneridae</taxon>
        <taxon>Pentapetalae</taxon>
        <taxon>asterids</taxon>
        <taxon>lamiids</taxon>
        <taxon>Solanales</taxon>
        <taxon>Solanaceae</taxon>
        <taxon>Solanoideae</taxon>
        <taxon>Solaneae</taxon>
        <taxon>Solanum</taxon>
        <taxon>Solanum subgen. Lycopersicon</taxon>
    </lineage>
</organism>
<accession>A0A494GA71</accession>
<protein>
    <submittedName>
        <fullName evidence="1">Uncharacterized protein</fullName>
    </submittedName>
</protein>
<evidence type="ECO:0000313" key="1">
    <source>
        <dbReference type="EnsemblPlants" id="Solyc00g240580.2.1.1.CDS"/>
    </source>
</evidence>
<evidence type="ECO:0000313" key="2">
    <source>
        <dbReference type="Proteomes" id="UP000004994"/>
    </source>
</evidence>